<dbReference type="InParanoid" id="A0A0H2R6C4"/>
<reference evidence="1 2" key="1">
    <citation type="submission" date="2015-04" db="EMBL/GenBank/DDBJ databases">
        <title>Complete genome sequence of Schizopora paradoxa KUC8140, a cosmopolitan wood degrader in East Asia.</title>
        <authorList>
            <consortium name="DOE Joint Genome Institute"/>
            <person name="Min B."/>
            <person name="Park H."/>
            <person name="Jang Y."/>
            <person name="Kim J.-J."/>
            <person name="Kim K.H."/>
            <person name="Pangilinan J."/>
            <person name="Lipzen A."/>
            <person name="Riley R."/>
            <person name="Grigoriev I.V."/>
            <person name="Spatafora J.W."/>
            <person name="Choi I.-G."/>
        </authorList>
    </citation>
    <scope>NUCLEOTIDE SEQUENCE [LARGE SCALE GENOMIC DNA]</scope>
    <source>
        <strain evidence="1 2">KUC8140</strain>
    </source>
</reference>
<gene>
    <name evidence="1" type="ORF">SCHPADRAFT_909563</name>
</gene>
<keyword evidence="2" id="KW-1185">Reference proteome</keyword>
<sequence length="70" mass="7850">MIRRTGRRLTILINGICIQLCDVDCEVLESVLAIIHEPSFTSSLSSFRPVNSHLHRPVVVVARIKIPTID</sequence>
<evidence type="ECO:0000313" key="1">
    <source>
        <dbReference type="EMBL" id="KLO07360.1"/>
    </source>
</evidence>
<evidence type="ECO:0000313" key="2">
    <source>
        <dbReference type="Proteomes" id="UP000053477"/>
    </source>
</evidence>
<protein>
    <submittedName>
        <fullName evidence="1">Uncharacterized protein</fullName>
    </submittedName>
</protein>
<name>A0A0H2R6C4_9AGAM</name>
<dbReference type="Proteomes" id="UP000053477">
    <property type="component" value="Unassembled WGS sequence"/>
</dbReference>
<organism evidence="1 2">
    <name type="scientific">Schizopora paradoxa</name>
    <dbReference type="NCBI Taxonomy" id="27342"/>
    <lineage>
        <taxon>Eukaryota</taxon>
        <taxon>Fungi</taxon>
        <taxon>Dikarya</taxon>
        <taxon>Basidiomycota</taxon>
        <taxon>Agaricomycotina</taxon>
        <taxon>Agaricomycetes</taxon>
        <taxon>Hymenochaetales</taxon>
        <taxon>Schizoporaceae</taxon>
        <taxon>Schizopora</taxon>
    </lineage>
</organism>
<proteinExistence type="predicted"/>
<dbReference type="AlphaFoldDB" id="A0A0H2R6C4"/>
<accession>A0A0H2R6C4</accession>
<dbReference type="EMBL" id="KQ086144">
    <property type="protein sequence ID" value="KLO07360.1"/>
    <property type="molecule type" value="Genomic_DNA"/>
</dbReference>